<dbReference type="OrthoDB" id="5294247at2"/>
<protein>
    <submittedName>
        <fullName evidence="3">Cytoskeletal protein CcmA (Bactofilin family)</fullName>
    </submittedName>
</protein>
<accession>A0A4R2HYB3</accession>
<reference evidence="3 4" key="1">
    <citation type="journal article" date="2015" name="Stand. Genomic Sci.">
        <title>Genomic Encyclopedia of Bacterial and Archaeal Type Strains, Phase III: the genomes of soil and plant-associated and newly described type strains.</title>
        <authorList>
            <person name="Whitman W.B."/>
            <person name="Woyke T."/>
            <person name="Klenk H.P."/>
            <person name="Zhou Y."/>
            <person name="Lilburn T.G."/>
            <person name="Beck B.J."/>
            <person name="De Vos P."/>
            <person name="Vandamme P."/>
            <person name="Eisen J.A."/>
            <person name="Garrity G."/>
            <person name="Hugenholtz P."/>
            <person name="Kyrpides N.C."/>
        </authorList>
    </citation>
    <scope>NUCLEOTIDE SEQUENCE [LARGE SCALE GENOMIC DNA]</scope>
    <source>
        <strain evidence="3 4">A3</strain>
    </source>
</reference>
<gene>
    <name evidence="3" type="ORF">EV148_11431</name>
</gene>
<evidence type="ECO:0000256" key="1">
    <source>
        <dbReference type="ARBA" id="ARBA00044755"/>
    </source>
</evidence>
<dbReference type="Proteomes" id="UP000294862">
    <property type="component" value="Unassembled WGS sequence"/>
</dbReference>
<dbReference type="RefSeq" id="WP_132000134.1">
    <property type="nucleotide sequence ID" value="NZ_JACGXM010000004.1"/>
</dbReference>
<keyword evidence="4" id="KW-1185">Reference proteome</keyword>
<name>A0A4R2HYB3_9GAMM</name>
<dbReference type="PANTHER" id="PTHR35024:SF4">
    <property type="entry name" value="POLYMER-FORMING CYTOSKELETAL PROTEIN"/>
    <property type="match status" value="1"/>
</dbReference>
<dbReference type="EMBL" id="SLWQ01000014">
    <property type="protein sequence ID" value="TCO36109.1"/>
    <property type="molecule type" value="Genomic_DNA"/>
</dbReference>
<dbReference type="Pfam" id="PF04519">
    <property type="entry name" value="Bactofilin"/>
    <property type="match status" value="1"/>
</dbReference>
<evidence type="ECO:0000313" key="4">
    <source>
        <dbReference type="Proteomes" id="UP000294862"/>
    </source>
</evidence>
<evidence type="ECO:0000313" key="3">
    <source>
        <dbReference type="EMBL" id="TCO36109.1"/>
    </source>
</evidence>
<sequence>MFRSDKRNDRAMAAISTLIAAGTTIRGDVHFSGGLHLEGSIEGSISAEGDDAVLTLSDKGRVDGEVRVSNAVVNGVVNGDIFAGGRLELAGNARITGNVHYKVLEMAAGAQVNGKMLYQAEPQRRLPSPGLADDVDPAAEPAHA</sequence>
<dbReference type="InterPro" id="IPR007607">
    <property type="entry name" value="BacA/B"/>
</dbReference>
<feature type="region of interest" description="Disordered" evidence="2">
    <location>
        <begin position="125"/>
        <end position="144"/>
    </location>
</feature>
<organism evidence="3 4">
    <name type="scientific">Dokdonella fugitiva</name>
    <dbReference type="NCBI Taxonomy" id="328517"/>
    <lineage>
        <taxon>Bacteria</taxon>
        <taxon>Pseudomonadati</taxon>
        <taxon>Pseudomonadota</taxon>
        <taxon>Gammaproteobacteria</taxon>
        <taxon>Lysobacterales</taxon>
        <taxon>Rhodanobacteraceae</taxon>
        <taxon>Dokdonella</taxon>
    </lineage>
</organism>
<dbReference type="AlphaFoldDB" id="A0A4R2HYB3"/>
<comment type="similarity">
    <text evidence="1">Belongs to the bactofilin family.</text>
</comment>
<evidence type="ECO:0000256" key="2">
    <source>
        <dbReference type="SAM" id="MobiDB-lite"/>
    </source>
</evidence>
<proteinExistence type="inferred from homology"/>
<dbReference type="PANTHER" id="PTHR35024">
    <property type="entry name" value="HYPOTHETICAL CYTOSOLIC PROTEIN"/>
    <property type="match status" value="1"/>
</dbReference>
<comment type="caution">
    <text evidence="3">The sequence shown here is derived from an EMBL/GenBank/DDBJ whole genome shotgun (WGS) entry which is preliminary data.</text>
</comment>